<dbReference type="InterPro" id="IPR054722">
    <property type="entry name" value="PolX-like_BBD"/>
</dbReference>
<dbReference type="PANTHER" id="PTHR47481">
    <property type="match status" value="1"/>
</dbReference>
<dbReference type="Proteomes" id="UP000298416">
    <property type="component" value="Unassembled WGS sequence"/>
</dbReference>
<dbReference type="AlphaFoldDB" id="A0A8X8WWQ6"/>
<sequence>MAASSNPSSDTLPYGTLIHMLTIKLSSTNYLLWRSQIYPLLIGQELISLVDGSRPAPPTDVVADGNLTPNPAYQSWRVDDQRLVSLIFSSLSEEAMSVVVGCTTARAVWLALEHTFSHQSKARELRLKGQLQSIKKGARSVSEFGRDFKLVCDQLSAIGRSVDETNKIHLFMKGLGSEFSSFSATQMAMSPLPSFSDLLNNAEAWDMFQQTLEPNISSPAAFTAHTHSRSSNTQMSRGRGYGPKKSGRGGFSQKRQPHCQICRTTGHYANVCPDRFNREIATATSVANIAEAFSASNIASDPPISDWYLDTGVSAHMTPAPAQLHSSTPYTGSDSVVVGNGALLPISHIGTCYLNNSIHLSEVLVVPGLTKNLISVTKLTTDLPIDVVFTDNCFKIQHRENQHILAQGSRRDGLYVLDDTKSALVAARTPKASFELWHSRLGHVAFDSPDRSNSQFLPISEFTEPMRLDGSLKLQLPNVIPDSSHQSSSCNLCDEPPLLSRLQSQTNQDEPTINNHELSAIPHETQSQPHQEEPDINNQHSDESSLNPIIEPVSPIEMNPHVPPPIDRNPHVPPPRVSSTHPMQTRARAGIIKPKYIPNYACTRLFQALITVTTPRGIKSALKRPEWVEALKKELSAMALKDRNSYDVLKSVISRLHQEFAITDLGKLGYFLGLEVTYTSSGIFLNQAKYARDILQRASLEESKPVSTPLAAGCQLSKDGQSFEDPTLYRSLVGSLQYLTITRPDLSFAVNLVSPHLQHPTIAHFQAVKRILRYLETRYVSSDLQVADIFTKALHRPLFEFFRDKLRVGPHPTSCLRGDDSIK</sequence>
<dbReference type="PANTHER" id="PTHR47481:SF35">
    <property type="entry name" value="ZINC FINGER, CCHC-TYPE-RELATED"/>
    <property type="match status" value="1"/>
</dbReference>
<gene>
    <name evidence="3" type="ORF">SASPL_134825</name>
</gene>
<dbReference type="EMBL" id="PNBA02000013">
    <property type="protein sequence ID" value="KAG6402623.1"/>
    <property type="molecule type" value="Genomic_DNA"/>
</dbReference>
<proteinExistence type="predicted"/>
<evidence type="ECO:0000313" key="3">
    <source>
        <dbReference type="EMBL" id="KAG6402623.1"/>
    </source>
</evidence>
<evidence type="ECO:0000313" key="4">
    <source>
        <dbReference type="Proteomes" id="UP000298416"/>
    </source>
</evidence>
<dbReference type="GO" id="GO:0003676">
    <property type="term" value="F:nucleic acid binding"/>
    <property type="evidence" value="ECO:0007669"/>
    <property type="project" value="InterPro"/>
</dbReference>
<evidence type="ECO:0000259" key="2">
    <source>
        <dbReference type="Pfam" id="PF22936"/>
    </source>
</evidence>
<dbReference type="SUPFAM" id="SSF57756">
    <property type="entry name" value="Retrovirus zinc finger-like domains"/>
    <property type="match status" value="1"/>
</dbReference>
<feature type="domain" description="Retrovirus-related Pol polyprotein from transposon TNT 1-94-like beta-barrel" evidence="2">
    <location>
        <begin position="307"/>
        <end position="380"/>
    </location>
</feature>
<dbReference type="InterPro" id="IPR036875">
    <property type="entry name" value="Znf_CCHC_sf"/>
</dbReference>
<reference evidence="3" key="1">
    <citation type="submission" date="2018-01" db="EMBL/GenBank/DDBJ databases">
        <authorList>
            <person name="Mao J.F."/>
        </authorList>
    </citation>
    <scope>NUCLEOTIDE SEQUENCE</scope>
    <source>
        <strain evidence="3">Huo1</strain>
        <tissue evidence="3">Leaf</tissue>
    </source>
</reference>
<feature type="region of interest" description="Disordered" evidence="1">
    <location>
        <begin position="222"/>
        <end position="255"/>
    </location>
</feature>
<feature type="region of interest" description="Disordered" evidence="1">
    <location>
        <begin position="524"/>
        <end position="544"/>
    </location>
</feature>
<dbReference type="GO" id="GO:0008270">
    <property type="term" value="F:zinc ion binding"/>
    <property type="evidence" value="ECO:0007669"/>
    <property type="project" value="InterPro"/>
</dbReference>
<comment type="caution">
    <text evidence="3">The sequence shown here is derived from an EMBL/GenBank/DDBJ whole genome shotgun (WGS) entry which is preliminary data.</text>
</comment>
<reference evidence="3" key="2">
    <citation type="submission" date="2020-08" db="EMBL/GenBank/DDBJ databases">
        <title>Plant Genome Project.</title>
        <authorList>
            <person name="Zhang R.-G."/>
        </authorList>
    </citation>
    <scope>NUCLEOTIDE SEQUENCE</scope>
    <source>
        <strain evidence="3">Huo1</strain>
        <tissue evidence="3">Leaf</tissue>
    </source>
</reference>
<accession>A0A8X8WWQ6</accession>
<evidence type="ECO:0000256" key="1">
    <source>
        <dbReference type="SAM" id="MobiDB-lite"/>
    </source>
</evidence>
<keyword evidence="4" id="KW-1185">Reference proteome</keyword>
<organism evidence="3">
    <name type="scientific">Salvia splendens</name>
    <name type="common">Scarlet sage</name>
    <dbReference type="NCBI Taxonomy" id="180675"/>
    <lineage>
        <taxon>Eukaryota</taxon>
        <taxon>Viridiplantae</taxon>
        <taxon>Streptophyta</taxon>
        <taxon>Embryophyta</taxon>
        <taxon>Tracheophyta</taxon>
        <taxon>Spermatophyta</taxon>
        <taxon>Magnoliopsida</taxon>
        <taxon>eudicotyledons</taxon>
        <taxon>Gunneridae</taxon>
        <taxon>Pentapetalae</taxon>
        <taxon>asterids</taxon>
        <taxon>lamiids</taxon>
        <taxon>Lamiales</taxon>
        <taxon>Lamiaceae</taxon>
        <taxon>Nepetoideae</taxon>
        <taxon>Mentheae</taxon>
        <taxon>Salviinae</taxon>
        <taxon>Salvia</taxon>
        <taxon>Salvia subgen. Calosphace</taxon>
        <taxon>core Calosphace</taxon>
    </lineage>
</organism>
<dbReference type="Pfam" id="PF22936">
    <property type="entry name" value="Pol_BBD"/>
    <property type="match status" value="1"/>
</dbReference>
<dbReference type="Pfam" id="PF14223">
    <property type="entry name" value="Retrotran_gag_2"/>
    <property type="match status" value="1"/>
</dbReference>
<name>A0A8X8WWQ6_SALSN</name>
<protein>
    <recommendedName>
        <fullName evidence="2">Retrovirus-related Pol polyprotein from transposon TNT 1-94-like beta-barrel domain-containing protein</fullName>
    </recommendedName>
</protein>